<dbReference type="AlphaFoldDB" id="A0A412IVV2"/>
<organism evidence="1 2">
    <name type="scientific">Coprococcus eutactus</name>
    <dbReference type="NCBI Taxonomy" id="33043"/>
    <lineage>
        <taxon>Bacteria</taxon>
        <taxon>Bacillati</taxon>
        <taxon>Bacillota</taxon>
        <taxon>Clostridia</taxon>
        <taxon>Lachnospirales</taxon>
        <taxon>Lachnospiraceae</taxon>
        <taxon>Coprococcus</taxon>
    </lineage>
</organism>
<dbReference type="SUPFAM" id="SSF50814">
    <property type="entry name" value="Lipocalins"/>
    <property type="match status" value="1"/>
</dbReference>
<dbReference type="InterPro" id="IPR012674">
    <property type="entry name" value="Calycin"/>
</dbReference>
<evidence type="ECO:0000313" key="1">
    <source>
        <dbReference type="EMBL" id="RGS44252.1"/>
    </source>
</evidence>
<accession>A0A412IVV2</accession>
<gene>
    <name evidence="1" type="ORF">DWX94_00105</name>
</gene>
<dbReference type="RefSeq" id="WP_004852339.1">
    <property type="nucleotide sequence ID" value="NZ_CABIWG010000003.1"/>
</dbReference>
<dbReference type="Gene3D" id="2.40.128.20">
    <property type="match status" value="1"/>
</dbReference>
<dbReference type="OrthoDB" id="1095052at2"/>
<dbReference type="GeneID" id="92830944"/>
<dbReference type="EMBL" id="QRVK01000001">
    <property type="protein sequence ID" value="RGS44252.1"/>
    <property type="molecule type" value="Genomic_DNA"/>
</dbReference>
<name>A0A412IVV2_9FIRM</name>
<protein>
    <submittedName>
        <fullName evidence="1">DUF1934 domain-containing protein</fullName>
    </submittedName>
</protein>
<comment type="caution">
    <text evidence="1">The sequence shown here is derived from an EMBL/GenBank/DDBJ whole genome shotgun (WGS) entry which is preliminary data.</text>
</comment>
<dbReference type="Pfam" id="PF09148">
    <property type="entry name" value="DUF1934"/>
    <property type="match status" value="1"/>
</dbReference>
<evidence type="ECO:0000313" key="2">
    <source>
        <dbReference type="Proteomes" id="UP000283295"/>
    </source>
</evidence>
<reference evidence="1 2" key="1">
    <citation type="submission" date="2018-08" db="EMBL/GenBank/DDBJ databases">
        <title>A genome reference for cultivated species of the human gut microbiota.</title>
        <authorList>
            <person name="Zou Y."/>
            <person name="Xue W."/>
            <person name="Luo G."/>
        </authorList>
    </citation>
    <scope>NUCLEOTIDE SEQUENCE [LARGE SCALE GENOMIC DNA]</scope>
    <source>
        <strain evidence="1 2">AF22-21</strain>
    </source>
</reference>
<dbReference type="InterPro" id="IPR015231">
    <property type="entry name" value="DUF1934"/>
</dbReference>
<sequence length="141" mass="15887">MINNVMVKVVGEQKSNRDESAVEPIELVTNGNLHEKNGIFYLKYDEYYEDLDKPVKNLLKFDADSLSLTKKGDVSSEMSFKVGETVDAYYSTPAGFIPMSILTEGYQMEKTDTGVNIAIVYIMDYGNDCLSFNVLRISVEQ</sequence>
<proteinExistence type="predicted"/>
<dbReference type="Proteomes" id="UP000283295">
    <property type="component" value="Unassembled WGS sequence"/>
</dbReference>